<accession>A0A8H9QEA7</accession>
<reference evidence="2" key="2">
    <citation type="submission" date="2020-09" db="EMBL/GenBank/DDBJ databases">
        <authorList>
            <consortium name="NCBI Pathogen Detection Project"/>
        </authorList>
    </citation>
    <scope>NUCLEOTIDE SEQUENCE</scope>
    <source>
        <strain evidence="2">O50</strain>
    </source>
</reference>
<keyword evidence="1" id="KW-1133">Transmembrane helix</keyword>
<gene>
    <name evidence="2" type="ORF">I9Y29_003902</name>
</gene>
<reference evidence="2" key="1">
    <citation type="journal article" date="2018" name="Genome Biol.">
        <title>SKESA: strategic k-mer extension for scrupulous assemblies.</title>
        <authorList>
            <person name="Souvorov A."/>
            <person name="Agarwala R."/>
            <person name="Lipman D.J."/>
        </authorList>
    </citation>
    <scope>NUCLEOTIDE SEQUENCE</scope>
    <source>
        <strain evidence="2">O50</strain>
    </source>
</reference>
<keyword evidence="1" id="KW-0812">Transmembrane</keyword>
<evidence type="ECO:0000313" key="2">
    <source>
        <dbReference type="EMBL" id="HAT3899435.1"/>
    </source>
</evidence>
<comment type="caution">
    <text evidence="2">The sequence shown here is derived from an EMBL/GenBank/DDBJ whole genome shotgun (WGS) entry which is preliminary data.</text>
</comment>
<feature type="transmembrane region" description="Helical" evidence="1">
    <location>
        <begin position="12"/>
        <end position="34"/>
    </location>
</feature>
<protein>
    <submittedName>
        <fullName evidence="2">Uncharacterized protein</fullName>
    </submittedName>
</protein>
<dbReference type="Proteomes" id="UP000855471">
    <property type="component" value="Unassembled WGS sequence"/>
</dbReference>
<sequence>MKNFLIENYHDLKFLLIIAIMFGFVILIFISYVINKCNYEQIVKLYEKKFDRLPQTARMAKGASLISSPAAYHAKIGFIMGSLIFPYNRITNNDMSVEGYNFIRSLPGYLITGFRVEAVVWFILIILISCLIFMENIV</sequence>
<evidence type="ECO:0000256" key="1">
    <source>
        <dbReference type="SAM" id="Phobius"/>
    </source>
</evidence>
<organism evidence="2">
    <name type="scientific">Citrobacter freundii</name>
    <dbReference type="NCBI Taxonomy" id="546"/>
    <lineage>
        <taxon>Bacteria</taxon>
        <taxon>Pseudomonadati</taxon>
        <taxon>Pseudomonadota</taxon>
        <taxon>Gammaproteobacteria</taxon>
        <taxon>Enterobacterales</taxon>
        <taxon>Enterobacteriaceae</taxon>
        <taxon>Citrobacter</taxon>
        <taxon>Citrobacter freundii complex</taxon>
    </lineage>
</organism>
<feature type="transmembrane region" description="Helical" evidence="1">
    <location>
        <begin position="70"/>
        <end position="88"/>
    </location>
</feature>
<feature type="transmembrane region" description="Helical" evidence="1">
    <location>
        <begin position="109"/>
        <end position="134"/>
    </location>
</feature>
<proteinExistence type="predicted"/>
<name>A0A8H9QEA7_CITFR</name>
<dbReference type="EMBL" id="DACSXJ010000029">
    <property type="protein sequence ID" value="HAT3899435.1"/>
    <property type="molecule type" value="Genomic_DNA"/>
</dbReference>
<dbReference type="RefSeq" id="WP_003035066.1">
    <property type="nucleotide sequence ID" value="NZ_CABDWZ010000001.1"/>
</dbReference>
<dbReference type="AlphaFoldDB" id="A0A8H9QEA7"/>
<keyword evidence="1" id="KW-0472">Membrane</keyword>